<evidence type="ECO:0000256" key="2">
    <source>
        <dbReference type="SAM" id="MobiDB-lite"/>
    </source>
</evidence>
<dbReference type="PROSITE" id="PS00028">
    <property type="entry name" value="ZINC_FINGER_C2H2_1"/>
    <property type="match status" value="2"/>
</dbReference>
<proteinExistence type="predicted"/>
<feature type="compositionally biased region" description="Basic residues" evidence="2">
    <location>
        <begin position="455"/>
        <end position="465"/>
    </location>
</feature>
<dbReference type="InterPro" id="IPR013087">
    <property type="entry name" value="Znf_C2H2_type"/>
</dbReference>
<feature type="region of interest" description="Disordered" evidence="2">
    <location>
        <begin position="438"/>
        <end position="475"/>
    </location>
</feature>
<dbReference type="PROSITE" id="PS50157">
    <property type="entry name" value="ZINC_FINGER_C2H2_2"/>
    <property type="match status" value="2"/>
</dbReference>
<dbReference type="InterPro" id="IPR039149">
    <property type="entry name" value="ZNF800"/>
</dbReference>
<dbReference type="Proteomes" id="UP000582659">
    <property type="component" value="Unassembled WGS sequence"/>
</dbReference>
<keyword evidence="1" id="KW-0863">Zinc-finger</keyword>
<reference evidence="4" key="2">
    <citation type="submission" date="2020-09" db="EMBL/GenBank/DDBJ databases">
        <authorList>
            <person name="Kikuchi T."/>
        </authorList>
    </citation>
    <scope>NUCLEOTIDE SEQUENCE</scope>
    <source>
        <strain evidence="4">Ka4C1</strain>
    </source>
</reference>
<feature type="region of interest" description="Disordered" evidence="2">
    <location>
        <begin position="269"/>
        <end position="292"/>
    </location>
</feature>
<accession>A0A1I7SMJ3</accession>
<feature type="region of interest" description="Disordered" evidence="2">
    <location>
        <begin position="566"/>
        <end position="590"/>
    </location>
</feature>
<feature type="region of interest" description="Disordered" evidence="2">
    <location>
        <begin position="796"/>
        <end position="838"/>
    </location>
</feature>
<feature type="region of interest" description="Disordered" evidence="2">
    <location>
        <begin position="309"/>
        <end position="328"/>
    </location>
</feature>
<keyword evidence="1" id="KW-0479">Metal-binding</keyword>
<evidence type="ECO:0000313" key="6">
    <source>
        <dbReference type="Proteomes" id="UP000659654"/>
    </source>
</evidence>
<dbReference type="EMBL" id="CAJFDI010000006">
    <property type="protein sequence ID" value="CAD5234446.1"/>
    <property type="molecule type" value="Genomic_DNA"/>
</dbReference>
<dbReference type="EMBL" id="CAJFCV020000006">
    <property type="protein sequence ID" value="CAG9130246.1"/>
    <property type="molecule type" value="Genomic_DNA"/>
</dbReference>
<keyword evidence="6" id="KW-1185">Reference proteome</keyword>
<evidence type="ECO:0000313" key="5">
    <source>
        <dbReference type="Proteomes" id="UP000095284"/>
    </source>
</evidence>
<organism evidence="5 7">
    <name type="scientific">Bursaphelenchus xylophilus</name>
    <name type="common">Pinewood nematode worm</name>
    <name type="synonym">Aphelenchoides xylophilus</name>
    <dbReference type="NCBI Taxonomy" id="6326"/>
    <lineage>
        <taxon>Eukaryota</taxon>
        <taxon>Metazoa</taxon>
        <taxon>Ecdysozoa</taxon>
        <taxon>Nematoda</taxon>
        <taxon>Chromadorea</taxon>
        <taxon>Rhabditida</taxon>
        <taxon>Tylenchina</taxon>
        <taxon>Tylenchomorpha</taxon>
        <taxon>Aphelenchoidea</taxon>
        <taxon>Aphelenchoididae</taxon>
        <taxon>Bursaphelenchus</taxon>
    </lineage>
</organism>
<dbReference type="PANTHER" id="PTHR21020:SF0">
    <property type="entry name" value="ZINC FINGER PROTEIN 800"/>
    <property type="match status" value="1"/>
</dbReference>
<dbReference type="OrthoDB" id="10066279at2759"/>
<feature type="region of interest" description="Disordered" evidence="2">
    <location>
        <begin position="526"/>
        <end position="546"/>
    </location>
</feature>
<dbReference type="SMART" id="SM00355">
    <property type="entry name" value="ZnF_C2H2"/>
    <property type="match status" value="3"/>
</dbReference>
<gene>
    <name evidence="4" type="ORF">BXYJ_LOCUS14537</name>
</gene>
<evidence type="ECO:0000259" key="3">
    <source>
        <dbReference type="PROSITE" id="PS50157"/>
    </source>
</evidence>
<dbReference type="Proteomes" id="UP000095284">
    <property type="component" value="Unplaced"/>
</dbReference>
<dbReference type="eggNOG" id="KOG1721">
    <property type="taxonomic scope" value="Eukaryota"/>
</dbReference>
<sequence>MPVDPDGQNGLLDVLKFYEDGNPEVKLLLENECNVLYECRVCQKVFRTIISLVSHKRTVCKDAFNNEELIEKNEFLNKLQAELKKSRDGKFEISSFCRQGRTNLLAVLAERREYLGTGTFGYPSKSIPLSTIQSGYQKIEHSSTSDKVVVVIPQDSSSSYGEMRLRKRRVDERYAELYPEQVDLLKKIPEEILAFADVNSLSCKSVRCKGMRSFDDFEILTYHLCLSHQPRNLETTPLCYFCEKKFTSFTRLKNHLKTYHGQIRIRHYDNRSRAPQRNKKRAERSSISPESLAISDTNEKLNAILDSMSEEVTPETSTNSSPVKPKLTKKLTPKKKIVKSPTKKVIESLDEQISVIVANAVSRSQQENIEEDEIDSQLNISSKKKKTAPKTFRSAFFDSSEATKRQPSMENDDSNDVPVTLIADYVLPKKFKPVNMDEDESYQSLQNSRESSLSKKSRAKPKKIPRAQSNPASDLPDLATLMKEEPVSDPASPVALSEFILPTTSSEANAGVPTHRHQKTMEVEFGRNDPFTGKPRSNLGSANNSPLKTFFPSALVGERQETDILNTPTKNQGEGVPSATKDTRGEAASRRKQNYAAIRDEGAGDDVKLIQVPGENPCRPDDLLSLPVMLSQNQRKMFFGPLKPLFSEKEAKQGRDGLHQCAECGQTCRNLAEGQKHMIGHIRAIRLKCSLCDVGAFFCADIRKHLMYRYCENIHLAPREMVQSGTPCMNAQTADKLIKIADPSNPGRAVYTSGKIITSESPIPYFPDPKIENILLGSVKPTMRPLSAKKISIVRKMNPHKSSQESRHPSTSGVTSSNMSAVEIHPSSPRQTTYSADSKSMSLAIATFPTNEIPMTLRLGRNTPIRPT</sequence>
<feature type="compositionally biased region" description="Polar residues" evidence="2">
    <location>
        <begin position="828"/>
        <end position="838"/>
    </location>
</feature>
<evidence type="ECO:0000313" key="7">
    <source>
        <dbReference type="WBParaSite" id="BXY_1427800.1"/>
    </source>
</evidence>
<feature type="domain" description="C2H2-type" evidence="3">
    <location>
        <begin position="37"/>
        <end position="58"/>
    </location>
</feature>
<keyword evidence="1" id="KW-0862">Zinc</keyword>
<dbReference type="Proteomes" id="UP000659654">
    <property type="component" value="Unassembled WGS sequence"/>
</dbReference>
<dbReference type="PANTHER" id="PTHR21020">
    <property type="entry name" value="ZINC FINGER PROTEIN 800"/>
    <property type="match status" value="1"/>
</dbReference>
<dbReference type="WBParaSite" id="BXY_1427800.1">
    <property type="protein sequence ID" value="BXY_1427800.1"/>
    <property type="gene ID" value="BXY_1427800"/>
</dbReference>
<feature type="domain" description="C2H2-type" evidence="3">
    <location>
        <begin position="237"/>
        <end position="265"/>
    </location>
</feature>
<evidence type="ECO:0000256" key="1">
    <source>
        <dbReference type="PROSITE-ProRule" id="PRU00042"/>
    </source>
</evidence>
<dbReference type="AlphaFoldDB" id="A0A1I7SMJ3"/>
<feature type="region of interest" description="Disordered" evidence="2">
    <location>
        <begin position="396"/>
        <end position="416"/>
    </location>
</feature>
<dbReference type="GO" id="GO:0008270">
    <property type="term" value="F:zinc ion binding"/>
    <property type="evidence" value="ECO:0007669"/>
    <property type="project" value="UniProtKB-KW"/>
</dbReference>
<protein>
    <submittedName>
        <fullName evidence="4">(pine wood nematode) hypothetical protein</fullName>
    </submittedName>
</protein>
<feature type="compositionally biased region" description="Polar residues" evidence="2">
    <location>
        <begin position="809"/>
        <end position="820"/>
    </location>
</feature>
<name>A0A1I7SMJ3_BURXY</name>
<reference evidence="7" key="1">
    <citation type="submission" date="2016-11" db="UniProtKB">
        <authorList>
            <consortium name="WormBaseParasite"/>
        </authorList>
    </citation>
    <scope>IDENTIFICATION</scope>
</reference>
<feature type="compositionally biased region" description="Polar residues" evidence="2">
    <location>
        <begin position="442"/>
        <end position="451"/>
    </location>
</feature>
<evidence type="ECO:0000313" key="4">
    <source>
        <dbReference type="EMBL" id="CAD5234446.1"/>
    </source>
</evidence>